<dbReference type="SUPFAM" id="SSF52540">
    <property type="entry name" value="P-loop containing nucleoside triphosphate hydrolases"/>
    <property type="match status" value="1"/>
</dbReference>
<evidence type="ECO:0000313" key="4">
    <source>
        <dbReference type="Proteomes" id="UP000230390"/>
    </source>
</evidence>
<dbReference type="InterPro" id="IPR018145">
    <property type="entry name" value="CagE_TrbE_VirB_cntrl_dom"/>
</dbReference>
<proteinExistence type="inferred from homology"/>
<dbReference type="Proteomes" id="UP000230390">
    <property type="component" value="Unassembled WGS sequence"/>
</dbReference>
<sequence length="799" mass="89015">MSTSAISKPLSESELRSLPAIEAQLPKLRRHVTPRVVNYEDGRALLVIKLAGMPFESMDDAIIVNRFNSRNRLIAALAKDKGRRLSFSTTLDRKRVAFSSLFKFKSAFMRQFSEKYLSRFNTGKYFSNDFYISLILKHDDVEEGAAELEEVGNQLMKALNVYDPEYLETYVENGVMFSKTYEYLGFLVNGVWEKQPVLACPAAESIPSSWLHFGYETLEIRGEGVTRFATNYDLKDFPDDTVWGMFDKVLALPAEFTLTQSFMCMAVFEQQEALQSQINNLTAVGDAADHQIKDLQQAKGYIATGELAFGEYHCALTVYGDTKAEAVDNGTLVTGTFLGECGARFIRANQSAKFTYQSHVPGAKVKPRPMMKSSRNLAASFGMHNYSTGKAEGNPIGDGSALLPLQTTSSSLYSFNFHHSKKDEDNQGEKIAGSCLILGATGAGKTTLQTVTIGFLERFDAKIFALDKDEGLKIFIAALGGVYYSLKAGERTGLAPFQLPDTPKTRQFLYGLVKTCGKNDKGTVTDEEGNDIKAAVDAVLDLPWEHRRFSRMLENITDIGGNCLAQRLAKWCESRNGEFAWALDNVGDNIGVISEMRVGFDVSDFLVDNYQPTEPILAYLFHLKSLMQEKGGLLTTVISEFHIPAKYPTTYKMMFDVLKTGRKRDEHLVLDSQSPEDAIDSPIFAAIRDQTPTKIFLPNPSAEFASYERCGMTYKEFAALKDLELDSRTFLIKQGNQSCFAKLDLYGMDDEISVLSGNTENVAIFNEIVAEFGADPDVWLPIFQARRKGKRKKVADPVV</sequence>
<dbReference type="Pfam" id="PF03135">
    <property type="entry name" value="CagE_TrbE_VirB"/>
    <property type="match status" value="1"/>
</dbReference>
<keyword evidence="4" id="KW-1185">Reference proteome</keyword>
<organism evidence="3 4">
    <name type="scientific">Massilia eurypsychrophila</name>
    <dbReference type="NCBI Taxonomy" id="1485217"/>
    <lineage>
        <taxon>Bacteria</taxon>
        <taxon>Pseudomonadati</taxon>
        <taxon>Pseudomonadota</taxon>
        <taxon>Betaproteobacteria</taxon>
        <taxon>Burkholderiales</taxon>
        <taxon>Oxalobacteraceae</taxon>
        <taxon>Telluria group</taxon>
        <taxon>Massilia</taxon>
    </lineage>
</organism>
<dbReference type="Gene3D" id="3.40.50.300">
    <property type="entry name" value="P-loop containing nucleotide triphosphate hydrolases"/>
    <property type="match status" value="1"/>
</dbReference>
<dbReference type="OrthoDB" id="9816422at2"/>
<evidence type="ECO:0000256" key="1">
    <source>
        <dbReference type="ARBA" id="ARBA00006512"/>
    </source>
</evidence>
<dbReference type="GO" id="GO:0005524">
    <property type="term" value="F:ATP binding"/>
    <property type="evidence" value="ECO:0007669"/>
    <property type="project" value="InterPro"/>
</dbReference>
<reference evidence="3 4" key="1">
    <citation type="submission" date="2017-10" db="EMBL/GenBank/DDBJ databases">
        <title>Massilia psychrophilum sp. nov., a novel purple-pigmented bacterium isolated from Tianshan glacier, Xinjiang Municipality, China.</title>
        <authorList>
            <person name="Wang H."/>
        </authorList>
    </citation>
    <scope>NUCLEOTIDE SEQUENCE [LARGE SCALE GENOMIC DNA]</scope>
    <source>
        <strain evidence="3 4">JCM 30074</strain>
    </source>
</reference>
<protein>
    <submittedName>
        <fullName evidence="3">Transporter</fullName>
    </submittedName>
</protein>
<gene>
    <name evidence="3" type="ORF">CR105_23215</name>
</gene>
<evidence type="ECO:0000313" key="3">
    <source>
        <dbReference type="EMBL" id="PIL42644.1"/>
    </source>
</evidence>
<dbReference type="EMBL" id="PDOC01000023">
    <property type="protein sequence ID" value="PIL42644.1"/>
    <property type="molecule type" value="Genomic_DNA"/>
</dbReference>
<dbReference type="PANTHER" id="PTHR30121:SF6">
    <property type="entry name" value="SLR6007 PROTEIN"/>
    <property type="match status" value="1"/>
</dbReference>
<dbReference type="InterPro" id="IPR027417">
    <property type="entry name" value="P-loop_NTPase"/>
</dbReference>
<comment type="caution">
    <text evidence="3">The sequence shown here is derived from an EMBL/GenBank/DDBJ whole genome shotgun (WGS) entry which is preliminary data.</text>
</comment>
<comment type="similarity">
    <text evidence="1">Belongs to the TrbE/VirB4 family.</text>
</comment>
<name>A0A2G8T9H2_9BURK</name>
<dbReference type="PANTHER" id="PTHR30121">
    <property type="entry name" value="UNCHARACTERIZED PROTEIN YJGR-RELATED"/>
    <property type="match status" value="1"/>
</dbReference>
<accession>A0A2G8T9H2</accession>
<evidence type="ECO:0000259" key="2">
    <source>
        <dbReference type="Pfam" id="PF03135"/>
    </source>
</evidence>
<dbReference type="AlphaFoldDB" id="A0A2G8T9H2"/>
<feature type="domain" description="CagE TrbE VirB component of type IV transporter system central" evidence="2">
    <location>
        <begin position="167"/>
        <end position="326"/>
    </location>
</feature>
<dbReference type="InterPro" id="IPR051162">
    <property type="entry name" value="T4SS_component"/>
</dbReference>
<dbReference type="RefSeq" id="WP_099792683.1">
    <property type="nucleotide sequence ID" value="NZ_JBHLYV010000088.1"/>
</dbReference>